<keyword evidence="4" id="KW-1185">Reference proteome</keyword>
<organism evidence="3 4">
    <name type="scientific">Massilia haematophila</name>
    <dbReference type="NCBI Taxonomy" id="457923"/>
    <lineage>
        <taxon>Bacteria</taxon>
        <taxon>Pseudomonadati</taxon>
        <taxon>Pseudomonadota</taxon>
        <taxon>Betaproteobacteria</taxon>
        <taxon>Burkholderiales</taxon>
        <taxon>Oxalobacteraceae</taxon>
        <taxon>Telluria group</taxon>
        <taxon>Massilia</taxon>
    </lineage>
</organism>
<dbReference type="RefSeq" id="WP_379734098.1">
    <property type="nucleotide sequence ID" value="NZ_JBHRVV010000001.1"/>
</dbReference>
<reference evidence="4" key="1">
    <citation type="journal article" date="2019" name="Int. J. Syst. Evol. Microbiol.">
        <title>The Global Catalogue of Microorganisms (GCM) 10K type strain sequencing project: providing services to taxonomists for standard genome sequencing and annotation.</title>
        <authorList>
            <consortium name="The Broad Institute Genomics Platform"/>
            <consortium name="The Broad Institute Genome Sequencing Center for Infectious Disease"/>
            <person name="Wu L."/>
            <person name="Ma J."/>
        </authorList>
    </citation>
    <scope>NUCLEOTIDE SEQUENCE [LARGE SCALE GENOMIC DNA]</scope>
    <source>
        <strain evidence="4">CCM 7480</strain>
    </source>
</reference>
<dbReference type="PANTHER" id="PTHR23028:SF53">
    <property type="entry name" value="ACYL_TRANSF_3 DOMAIN-CONTAINING PROTEIN"/>
    <property type="match status" value="1"/>
</dbReference>
<dbReference type="Proteomes" id="UP001595665">
    <property type="component" value="Unassembled WGS sequence"/>
</dbReference>
<dbReference type="InterPro" id="IPR050879">
    <property type="entry name" value="Acyltransferase_3"/>
</dbReference>
<feature type="transmembrane region" description="Helical" evidence="1">
    <location>
        <begin position="108"/>
        <end position="125"/>
    </location>
</feature>
<keyword evidence="1" id="KW-0472">Membrane</keyword>
<feature type="transmembrane region" description="Helical" evidence="1">
    <location>
        <begin position="303"/>
        <end position="325"/>
    </location>
</feature>
<feature type="transmembrane region" description="Helical" evidence="1">
    <location>
        <begin position="178"/>
        <end position="193"/>
    </location>
</feature>
<keyword evidence="1" id="KW-1133">Transmembrane helix</keyword>
<accession>A0ABV7PIH2</accession>
<feature type="domain" description="Acyltransferase 3" evidence="2">
    <location>
        <begin position="28"/>
        <end position="363"/>
    </location>
</feature>
<dbReference type="Pfam" id="PF01757">
    <property type="entry name" value="Acyl_transf_3"/>
    <property type="match status" value="1"/>
</dbReference>
<feature type="transmembrane region" description="Helical" evidence="1">
    <location>
        <begin position="60"/>
        <end position="87"/>
    </location>
</feature>
<keyword evidence="1" id="KW-0812">Transmembrane</keyword>
<protein>
    <submittedName>
        <fullName evidence="3">Acyltransferase family protein</fullName>
        <ecNumber evidence="3">2.3.-.-</ecNumber>
    </submittedName>
</protein>
<feature type="transmembrane region" description="Helical" evidence="1">
    <location>
        <begin position="145"/>
        <end position="166"/>
    </location>
</feature>
<feature type="transmembrane region" description="Helical" evidence="1">
    <location>
        <begin position="345"/>
        <end position="366"/>
    </location>
</feature>
<feature type="transmembrane region" description="Helical" evidence="1">
    <location>
        <begin position="274"/>
        <end position="291"/>
    </location>
</feature>
<keyword evidence="3" id="KW-0012">Acyltransferase</keyword>
<evidence type="ECO:0000313" key="4">
    <source>
        <dbReference type="Proteomes" id="UP001595665"/>
    </source>
</evidence>
<evidence type="ECO:0000259" key="2">
    <source>
        <dbReference type="Pfam" id="PF01757"/>
    </source>
</evidence>
<dbReference type="PANTHER" id="PTHR23028">
    <property type="entry name" value="ACETYLTRANSFERASE"/>
    <property type="match status" value="1"/>
</dbReference>
<dbReference type="InterPro" id="IPR002656">
    <property type="entry name" value="Acyl_transf_3_dom"/>
</dbReference>
<dbReference type="EMBL" id="JBHRVV010000001">
    <property type="protein sequence ID" value="MFC3457754.1"/>
    <property type="molecule type" value="Genomic_DNA"/>
</dbReference>
<dbReference type="EC" id="2.3.-.-" evidence="3"/>
<gene>
    <name evidence="3" type="ORF">ACFOPH_05790</name>
</gene>
<evidence type="ECO:0000313" key="3">
    <source>
        <dbReference type="EMBL" id="MFC3457754.1"/>
    </source>
</evidence>
<proteinExistence type="predicted"/>
<sequence length="397" mass="43713">MNPASAPRVSLLGKTNLDESFQHSILISALRTCAALQVLATHLRGEFYPSLRTVSEPTLWYQALAFLTGFGHLAVVIFFLLSGWLVGGSVLNKLDQPRLLASYAIDRVTRLWIVLIPGFILTLALGTVTGSVDPIRISYAAGDEYSLTAFLGNLFGLQGMAVPRFGGNYSLWSLANEIWYYALFPLLLLPFIGKSRFTKAAGPLLAVFIATQLLADISLYFLIWLLGVGFSRVRIVLSRPARLLLIALLVALAAYLRLSGSIGTLIVATFPEDLLFSLLFLCLLASLQFPAERSRPGNRIAIALGFLAPFSFTLYVIHYPLLYLIKHLGQPYGISQLSPTDPASMLVYGALFAAVVGFAWLFHLPFEAQTNRLRRFVKRQLLEPSAKPYPGAPMRDS</sequence>
<evidence type="ECO:0000256" key="1">
    <source>
        <dbReference type="SAM" id="Phobius"/>
    </source>
</evidence>
<name>A0ABV7PIH2_9BURK</name>
<dbReference type="GO" id="GO:0016746">
    <property type="term" value="F:acyltransferase activity"/>
    <property type="evidence" value="ECO:0007669"/>
    <property type="project" value="UniProtKB-KW"/>
</dbReference>
<comment type="caution">
    <text evidence="3">The sequence shown here is derived from an EMBL/GenBank/DDBJ whole genome shotgun (WGS) entry which is preliminary data.</text>
</comment>
<feature type="transmembrane region" description="Helical" evidence="1">
    <location>
        <begin position="205"/>
        <end position="231"/>
    </location>
</feature>
<keyword evidence="3" id="KW-0808">Transferase</keyword>
<feature type="transmembrane region" description="Helical" evidence="1">
    <location>
        <begin position="243"/>
        <end position="268"/>
    </location>
</feature>